<sequence length="784" mass="88492">MVSTIEIPTNGTKLFDSKDVKTYLSKSIKDERRELNNINQGSYDVAGYFNKLKKIWDQMKELNTYMTYSCECKCGAKTHNHKVNEDQKLIQFLMGLSEAYNGARGNILMIKPLPTTAQAYSIVLHEESQRRVHSNNQLPTDASAFLMQGQKWTSQKKVFESKGGNHIVQVDGKKSDLFCRYCKKSGHLKEDCYKLVGYPQHFKLTNGRQKKRNPTNQYANIANSEELLTSENARNNLNTLISNQTFTKEQYEKLVQLFQSMQGGCPSASIFEPSASANLAVYKLCNQFDCLLIFSKLGCAIQVPSLKRDLVFGDANAGLYVLRENTSQQNSTSYNQHVSVPLKNNLVSSPVSSIQSNVRSTVQSHVECPKSVSSRHLSHSSLSHFCSKFSNINENVSVHNVVAIEKLWHYRLGHLAYNAMRNVKELPITFSDKEAFPCDICPLAPKKFWGDCLLTATHLINRFPSRVLQNKTPYHVLFGTHPGYSYFRPFGCLCFSSTLERNRDELAPRAIPGVFLGYPFGKKGYKVLNLQTNQVFVSRDVKFFESIFPFSYSAPMIKLFNASFPRSNDSVPPAQDTTFFPTTCSTPESSSLILYFTLVRSSTTSSNSSRVSPVVSPVSFSSAHSTPDMFSPTQGQLDVNNAFFHGNLAEEVYVQFPPGMTSPSSSMVFRLRKFLYGLKQASRQWYTRLSCALGTRGFVSSLNDYSLFFKASRDLITILAVYVDDILITGNNLREINEIKHFLDCKFKIKDLGEAHYFLGLELLRENCGLLVTQRKFAVDLLTD</sequence>
<keyword evidence="1" id="KW-1185">Reference proteome</keyword>
<evidence type="ECO:0000313" key="2">
    <source>
        <dbReference type="RefSeq" id="XP_075074732.1"/>
    </source>
</evidence>
<reference evidence="2" key="2">
    <citation type="submission" date="2025-08" db="UniProtKB">
        <authorList>
            <consortium name="RefSeq"/>
        </authorList>
    </citation>
    <scope>IDENTIFICATION</scope>
    <source>
        <tissue evidence="2">Leaf</tissue>
    </source>
</reference>
<protein>
    <submittedName>
        <fullName evidence="2">Uncharacterized protein LOC142162295</fullName>
    </submittedName>
</protein>
<accession>A0AC58RPT7</accession>
<dbReference type="Proteomes" id="UP000790787">
    <property type="component" value="Chromosome 7"/>
</dbReference>
<gene>
    <name evidence="2" type="primary">LOC142162295</name>
</gene>
<evidence type="ECO:0000313" key="1">
    <source>
        <dbReference type="Proteomes" id="UP000790787"/>
    </source>
</evidence>
<reference evidence="1" key="1">
    <citation type="journal article" date="2014" name="Nat. Commun.">
        <title>The tobacco genome sequence and its comparison with those of tomato and potato.</title>
        <authorList>
            <person name="Sierro N."/>
            <person name="Battey J.N."/>
            <person name="Ouadi S."/>
            <person name="Bakaher N."/>
            <person name="Bovet L."/>
            <person name="Willig A."/>
            <person name="Goepfert S."/>
            <person name="Peitsch M.C."/>
            <person name="Ivanov N.V."/>
        </authorList>
    </citation>
    <scope>NUCLEOTIDE SEQUENCE [LARGE SCALE GENOMIC DNA]</scope>
</reference>
<name>A0AC58RPT7_TOBAC</name>
<proteinExistence type="predicted"/>
<organism evidence="1 2">
    <name type="scientific">Nicotiana tabacum</name>
    <name type="common">Common tobacco</name>
    <dbReference type="NCBI Taxonomy" id="4097"/>
    <lineage>
        <taxon>Eukaryota</taxon>
        <taxon>Viridiplantae</taxon>
        <taxon>Streptophyta</taxon>
        <taxon>Embryophyta</taxon>
        <taxon>Tracheophyta</taxon>
        <taxon>Spermatophyta</taxon>
        <taxon>Magnoliopsida</taxon>
        <taxon>eudicotyledons</taxon>
        <taxon>Gunneridae</taxon>
        <taxon>Pentapetalae</taxon>
        <taxon>asterids</taxon>
        <taxon>lamiids</taxon>
        <taxon>Solanales</taxon>
        <taxon>Solanaceae</taxon>
        <taxon>Nicotianoideae</taxon>
        <taxon>Nicotianeae</taxon>
        <taxon>Nicotiana</taxon>
    </lineage>
</organism>
<dbReference type="RefSeq" id="XP_075074732.1">
    <property type="nucleotide sequence ID" value="XM_075218631.1"/>
</dbReference>